<keyword evidence="1" id="KW-0175">Coiled coil</keyword>
<organism evidence="2 3">
    <name type="scientific">Victivallis vadensis</name>
    <dbReference type="NCBI Taxonomy" id="172901"/>
    <lineage>
        <taxon>Bacteria</taxon>
        <taxon>Pseudomonadati</taxon>
        <taxon>Lentisphaerota</taxon>
        <taxon>Lentisphaeria</taxon>
        <taxon>Victivallales</taxon>
        <taxon>Victivallaceae</taxon>
        <taxon>Victivallis</taxon>
    </lineage>
</organism>
<dbReference type="RefSeq" id="WP_116884552.1">
    <property type="nucleotide sequence ID" value="NZ_CABMMC010000007.1"/>
</dbReference>
<name>A0A2U1ATM0_9BACT</name>
<accession>A0A2U1ATM0</accession>
<proteinExistence type="predicted"/>
<dbReference type="EMBL" id="QEKH01000019">
    <property type="protein sequence ID" value="PVY39784.1"/>
    <property type="molecule type" value="Genomic_DNA"/>
</dbReference>
<dbReference type="Proteomes" id="UP000245959">
    <property type="component" value="Unassembled WGS sequence"/>
</dbReference>
<dbReference type="PROSITE" id="PS51257">
    <property type="entry name" value="PROKAR_LIPOPROTEIN"/>
    <property type="match status" value="1"/>
</dbReference>
<reference evidence="2 3" key="1">
    <citation type="submission" date="2018-04" db="EMBL/GenBank/DDBJ databases">
        <title>Genomic Encyclopedia of Type Strains, Phase IV (KMG-IV): sequencing the most valuable type-strain genomes for metagenomic binning, comparative biology and taxonomic classification.</title>
        <authorList>
            <person name="Goeker M."/>
        </authorList>
    </citation>
    <scope>NUCLEOTIDE SEQUENCE [LARGE SCALE GENOMIC DNA]</scope>
    <source>
        <strain evidence="2 3">DSM 14823</strain>
    </source>
</reference>
<sequence>MKQNMIALLAGLSAAALVGCQSKPETPEPKEYTSVPLYMAGQEIPGDSQEKYLTNASVKMYSVGRLVDPGSGTMREAGTVYRIETAPKWNLIPQHDANPESFARRKLQEQYADSMLGQMNRSLSETREVKHGLDTVQRNMSEIDRRHQALAEENLLLKKELKKQNENTVSLLNGIKKMQKYIELLEQRLNDRNTMNFGGQK</sequence>
<dbReference type="GeneID" id="78295844"/>
<evidence type="ECO:0000313" key="2">
    <source>
        <dbReference type="EMBL" id="PVY39784.1"/>
    </source>
</evidence>
<dbReference type="OrthoDB" id="199810at2"/>
<gene>
    <name evidence="2" type="ORF">C8D82_11925</name>
</gene>
<keyword evidence="3" id="KW-1185">Reference proteome</keyword>
<protein>
    <submittedName>
        <fullName evidence="2">Uncharacterized protein</fullName>
    </submittedName>
</protein>
<evidence type="ECO:0000256" key="1">
    <source>
        <dbReference type="SAM" id="Coils"/>
    </source>
</evidence>
<evidence type="ECO:0000313" key="3">
    <source>
        <dbReference type="Proteomes" id="UP000245959"/>
    </source>
</evidence>
<dbReference type="AlphaFoldDB" id="A0A2U1ATM0"/>
<comment type="caution">
    <text evidence="2">The sequence shown here is derived from an EMBL/GenBank/DDBJ whole genome shotgun (WGS) entry which is preliminary data.</text>
</comment>
<feature type="coiled-coil region" evidence="1">
    <location>
        <begin position="133"/>
        <end position="167"/>
    </location>
</feature>